<keyword evidence="2" id="KW-0732">Signal</keyword>
<sequence>MKLCLFDITTALFSTIIFLTPCQKSYALLCFDGSDCGTSCSECEGIACLRVVRQITNHDNFRGSVTESRIALTCLPADTAAFLDSEPAGCRTDPIHQQRVCVCYDRDFCNGISSKYDIRSVFILVLFVISLTAIRFL</sequence>
<protein>
    <submittedName>
        <fullName evidence="4">Protein sleepless</fullName>
    </submittedName>
</protein>
<evidence type="ECO:0000256" key="1">
    <source>
        <dbReference type="SAM" id="Phobius"/>
    </source>
</evidence>
<dbReference type="Proteomes" id="UP000887540">
    <property type="component" value="Unplaced"/>
</dbReference>
<keyword evidence="1" id="KW-0812">Transmembrane</keyword>
<evidence type="ECO:0000256" key="2">
    <source>
        <dbReference type="SAM" id="SignalP"/>
    </source>
</evidence>
<keyword evidence="1" id="KW-0472">Membrane</keyword>
<keyword evidence="3" id="KW-1185">Reference proteome</keyword>
<reference evidence="4" key="1">
    <citation type="submission" date="2022-11" db="UniProtKB">
        <authorList>
            <consortium name="WormBaseParasite"/>
        </authorList>
    </citation>
    <scope>IDENTIFICATION</scope>
</reference>
<feature type="chain" id="PRO_5037702319" evidence="2">
    <location>
        <begin position="28"/>
        <end position="137"/>
    </location>
</feature>
<feature type="transmembrane region" description="Helical" evidence="1">
    <location>
        <begin position="118"/>
        <end position="136"/>
    </location>
</feature>
<feature type="signal peptide" evidence="2">
    <location>
        <begin position="1"/>
        <end position="27"/>
    </location>
</feature>
<organism evidence="3 4">
    <name type="scientific">Acrobeloides nanus</name>
    <dbReference type="NCBI Taxonomy" id="290746"/>
    <lineage>
        <taxon>Eukaryota</taxon>
        <taxon>Metazoa</taxon>
        <taxon>Ecdysozoa</taxon>
        <taxon>Nematoda</taxon>
        <taxon>Chromadorea</taxon>
        <taxon>Rhabditida</taxon>
        <taxon>Tylenchina</taxon>
        <taxon>Cephalobomorpha</taxon>
        <taxon>Cephaloboidea</taxon>
        <taxon>Cephalobidae</taxon>
        <taxon>Acrobeloides</taxon>
    </lineage>
</organism>
<proteinExistence type="predicted"/>
<dbReference type="AlphaFoldDB" id="A0A914CFM9"/>
<evidence type="ECO:0000313" key="3">
    <source>
        <dbReference type="Proteomes" id="UP000887540"/>
    </source>
</evidence>
<name>A0A914CFM9_9BILA</name>
<evidence type="ECO:0000313" key="4">
    <source>
        <dbReference type="WBParaSite" id="ACRNAN_Path_979.g3767.t2"/>
    </source>
</evidence>
<accession>A0A914CFM9</accession>
<dbReference type="WBParaSite" id="ACRNAN_Path_979.g3767.t2">
    <property type="protein sequence ID" value="ACRNAN_Path_979.g3767.t2"/>
    <property type="gene ID" value="ACRNAN_Path_979.g3767"/>
</dbReference>
<keyword evidence="1" id="KW-1133">Transmembrane helix</keyword>